<feature type="region of interest" description="Disordered" evidence="1">
    <location>
        <begin position="52"/>
        <end position="75"/>
    </location>
</feature>
<reference evidence="2" key="1">
    <citation type="journal article" date="2020" name="Nature">
        <title>Giant virus diversity and host interactions through global metagenomics.</title>
        <authorList>
            <person name="Schulz F."/>
            <person name="Roux S."/>
            <person name="Paez-Espino D."/>
            <person name="Jungbluth S."/>
            <person name="Walsh D.A."/>
            <person name="Denef V.J."/>
            <person name="McMahon K.D."/>
            <person name="Konstantinidis K.T."/>
            <person name="Eloe-Fadrosh E.A."/>
            <person name="Kyrpides N.C."/>
            <person name="Woyke T."/>
        </authorList>
    </citation>
    <scope>NUCLEOTIDE SEQUENCE</scope>
    <source>
        <strain evidence="2">GVMAG-M-3300023184-17</strain>
    </source>
</reference>
<dbReference type="EMBL" id="MN740041">
    <property type="protein sequence ID" value="QHT85310.1"/>
    <property type="molecule type" value="Genomic_DNA"/>
</dbReference>
<organism evidence="2">
    <name type="scientific">viral metagenome</name>
    <dbReference type="NCBI Taxonomy" id="1070528"/>
    <lineage>
        <taxon>unclassified sequences</taxon>
        <taxon>metagenomes</taxon>
        <taxon>organismal metagenomes</taxon>
    </lineage>
</organism>
<feature type="compositionally biased region" description="Basic residues" evidence="1">
    <location>
        <begin position="61"/>
        <end position="75"/>
    </location>
</feature>
<evidence type="ECO:0000313" key="2">
    <source>
        <dbReference type="EMBL" id="QHT85310.1"/>
    </source>
</evidence>
<protein>
    <submittedName>
        <fullName evidence="2">Uncharacterized protein</fullName>
    </submittedName>
</protein>
<accession>A0A6C0HY47</accession>
<proteinExistence type="predicted"/>
<dbReference type="AlphaFoldDB" id="A0A6C0HY47"/>
<name>A0A6C0HY47_9ZZZZ</name>
<evidence type="ECO:0000256" key="1">
    <source>
        <dbReference type="SAM" id="MobiDB-lite"/>
    </source>
</evidence>
<sequence>MILYTKDNKEKSGFLDVLKNDESLSKHPKIHSMLRHNVIDITPQITGEQITLLDPNYSGGRTRRRRRKTRRKVWR</sequence>